<evidence type="ECO:0000313" key="2">
    <source>
        <dbReference type="EMBL" id="KAL2553144.1"/>
    </source>
</evidence>
<feature type="region of interest" description="Disordered" evidence="1">
    <location>
        <begin position="102"/>
        <end position="121"/>
    </location>
</feature>
<keyword evidence="3" id="KW-1185">Reference proteome</keyword>
<dbReference type="Proteomes" id="UP001604277">
    <property type="component" value="Unassembled WGS sequence"/>
</dbReference>
<comment type="caution">
    <text evidence="2">The sequence shown here is derived from an EMBL/GenBank/DDBJ whole genome shotgun (WGS) entry which is preliminary data.</text>
</comment>
<dbReference type="EMBL" id="JBFOLJ010000002">
    <property type="protein sequence ID" value="KAL2553144.1"/>
    <property type="molecule type" value="Genomic_DNA"/>
</dbReference>
<accession>A0ABD1WU02</accession>
<sequence>MVLELLDDKGDTKSIFSIAGNLLLIVLHNSTNSKSSFLRYSTKYLCRFRGKVQIFNSREFVQLNSIHRRSQSPVTVAGRTLHCCFTPLFKRLGLNGLAYAPARPKAGSKSLRCRSRSRSHH</sequence>
<organism evidence="2 3">
    <name type="scientific">Forsythia ovata</name>
    <dbReference type="NCBI Taxonomy" id="205694"/>
    <lineage>
        <taxon>Eukaryota</taxon>
        <taxon>Viridiplantae</taxon>
        <taxon>Streptophyta</taxon>
        <taxon>Embryophyta</taxon>
        <taxon>Tracheophyta</taxon>
        <taxon>Spermatophyta</taxon>
        <taxon>Magnoliopsida</taxon>
        <taxon>eudicotyledons</taxon>
        <taxon>Gunneridae</taxon>
        <taxon>Pentapetalae</taxon>
        <taxon>asterids</taxon>
        <taxon>lamiids</taxon>
        <taxon>Lamiales</taxon>
        <taxon>Oleaceae</taxon>
        <taxon>Forsythieae</taxon>
        <taxon>Forsythia</taxon>
    </lineage>
</organism>
<evidence type="ECO:0000256" key="1">
    <source>
        <dbReference type="SAM" id="MobiDB-lite"/>
    </source>
</evidence>
<dbReference type="AlphaFoldDB" id="A0ABD1WU02"/>
<gene>
    <name evidence="2" type="ORF">Fot_06763</name>
</gene>
<name>A0ABD1WU02_9LAMI</name>
<reference evidence="3" key="1">
    <citation type="submission" date="2024-07" db="EMBL/GenBank/DDBJ databases">
        <title>Two chromosome-level genome assemblies of Korean endemic species Abeliophyllum distichum and Forsythia ovata (Oleaceae).</title>
        <authorList>
            <person name="Jang H."/>
        </authorList>
    </citation>
    <scope>NUCLEOTIDE SEQUENCE [LARGE SCALE GENOMIC DNA]</scope>
</reference>
<evidence type="ECO:0000313" key="3">
    <source>
        <dbReference type="Proteomes" id="UP001604277"/>
    </source>
</evidence>
<feature type="compositionally biased region" description="Basic residues" evidence="1">
    <location>
        <begin position="111"/>
        <end position="121"/>
    </location>
</feature>
<proteinExistence type="predicted"/>
<protein>
    <submittedName>
        <fullName evidence="2">Uncharacterized protein</fullName>
    </submittedName>
</protein>